<evidence type="ECO:0000313" key="3">
    <source>
        <dbReference type="Proteomes" id="UP000280346"/>
    </source>
</evidence>
<accession>A0A3S0WPN6</accession>
<keyword evidence="1" id="KW-0732">Signal</keyword>
<proteinExistence type="predicted"/>
<dbReference type="InterPro" id="IPR021957">
    <property type="entry name" value="DUF3574"/>
</dbReference>
<evidence type="ECO:0000256" key="1">
    <source>
        <dbReference type="SAM" id="SignalP"/>
    </source>
</evidence>
<dbReference type="AlphaFoldDB" id="A0A3S0WPN6"/>
<protein>
    <submittedName>
        <fullName evidence="2">DUF3574 domain-containing protein</fullName>
    </submittedName>
</protein>
<dbReference type="Proteomes" id="UP000280346">
    <property type="component" value="Unassembled WGS sequence"/>
</dbReference>
<feature type="chain" id="PRO_5018728692" evidence="1">
    <location>
        <begin position="20"/>
        <end position="145"/>
    </location>
</feature>
<comment type="caution">
    <text evidence="2">The sequence shown here is derived from an EMBL/GenBank/DDBJ whole genome shotgun (WGS) entry which is preliminary data.</text>
</comment>
<gene>
    <name evidence="2" type="ORF">EJ913_00730</name>
</gene>
<reference evidence="2 3" key="1">
    <citation type="submission" date="2018-12" db="EMBL/GenBank/DDBJ databases">
        <authorList>
            <person name="Yang Y."/>
        </authorList>
    </citation>
    <scope>NUCLEOTIDE SEQUENCE [LARGE SCALE GENOMIC DNA]</scope>
    <source>
        <strain evidence="2 3">GSF71</strain>
    </source>
</reference>
<dbReference type="RefSeq" id="WP_126993874.1">
    <property type="nucleotide sequence ID" value="NZ_JBNPXW010000001.1"/>
</dbReference>
<keyword evidence="3" id="KW-1185">Reference proteome</keyword>
<evidence type="ECO:0000313" key="2">
    <source>
        <dbReference type="EMBL" id="RUQ75678.1"/>
    </source>
</evidence>
<organism evidence="2 3">
    <name type="scientific">Azospirillum doebereinerae</name>
    <dbReference type="NCBI Taxonomy" id="92933"/>
    <lineage>
        <taxon>Bacteria</taxon>
        <taxon>Pseudomonadati</taxon>
        <taxon>Pseudomonadota</taxon>
        <taxon>Alphaproteobacteria</taxon>
        <taxon>Rhodospirillales</taxon>
        <taxon>Azospirillaceae</taxon>
        <taxon>Azospirillum</taxon>
    </lineage>
</organism>
<feature type="signal peptide" evidence="1">
    <location>
        <begin position="1"/>
        <end position="19"/>
    </location>
</feature>
<dbReference type="OrthoDB" id="794286at2"/>
<sequence length="145" mass="15748">MIRAALLSLALCVPATVSAQLAPASPPVATMECGALAGSPMIEATLFFGRNIGDAVGVSERDWSQFLDQEVTPRFPDGLTVHDGSGHWRDSRTGRLVREPSKILILLTPRDGDSLLSIQEIVDRYKERFHQQSVGTVMRPACVGF</sequence>
<dbReference type="Pfam" id="PF12098">
    <property type="entry name" value="DUF3574"/>
    <property type="match status" value="1"/>
</dbReference>
<name>A0A3S0WPN6_9PROT</name>
<dbReference type="EMBL" id="RZIJ01000001">
    <property type="protein sequence ID" value="RUQ75678.1"/>
    <property type="molecule type" value="Genomic_DNA"/>
</dbReference>